<protein>
    <submittedName>
        <fullName evidence="2">ABC-type amino acid transport substrate-binding protein</fullName>
    </submittedName>
</protein>
<organism evidence="2 3">
    <name type="scientific">Niveibacterium umoris</name>
    <dbReference type="NCBI Taxonomy" id="1193620"/>
    <lineage>
        <taxon>Bacteria</taxon>
        <taxon>Pseudomonadati</taxon>
        <taxon>Pseudomonadota</taxon>
        <taxon>Betaproteobacteria</taxon>
        <taxon>Rhodocyclales</taxon>
        <taxon>Rhodocyclaceae</taxon>
        <taxon>Niveibacterium</taxon>
    </lineage>
</organism>
<keyword evidence="1" id="KW-0732">Signal</keyword>
<sequence length="263" mass="27733">MASLKALSLFALLTLGAAAEAACARPYVVLGSPGGLNLYIEDGRAAGFLPALAAEVSRRSGCVLTVEVVPPERLIAMADVGKADLLGNVSRGNSKPADRDFVDITVLEVEMVLDARSEIRSLDQFAATPGALLGRMRRGAETPALRQYFARIDPARIDVSEDADTLARKLAAGHIQAFFGTPLFYLGSVQLAGMGGRIRALPLGGEPYRIGWSMLHATVAAADRRLISQTIEAMRREGAVQRLLAAQLAGGDGRAQALPAAAR</sequence>
<comment type="caution">
    <text evidence="2">The sequence shown here is derived from an EMBL/GenBank/DDBJ whole genome shotgun (WGS) entry which is preliminary data.</text>
</comment>
<proteinExistence type="predicted"/>
<evidence type="ECO:0000313" key="3">
    <source>
        <dbReference type="Proteomes" id="UP000561045"/>
    </source>
</evidence>
<dbReference type="AlphaFoldDB" id="A0A840BKM2"/>
<accession>A0A840BKM2</accession>
<dbReference type="SUPFAM" id="SSF53850">
    <property type="entry name" value="Periplasmic binding protein-like II"/>
    <property type="match status" value="1"/>
</dbReference>
<dbReference type="Gene3D" id="3.40.190.10">
    <property type="entry name" value="Periplasmic binding protein-like II"/>
    <property type="match status" value="2"/>
</dbReference>
<dbReference type="RefSeq" id="WP_207064287.1">
    <property type="nucleotide sequence ID" value="NZ_BAABLE010000011.1"/>
</dbReference>
<keyword evidence="3" id="KW-1185">Reference proteome</keyword>
<evidence type="ECO:0000256" key="1">
    <source>
        <dbReference type="SAM" id="SignalP"/>
    </source>
</evidence>
<evidence type="ECO:0000313" key="2">
    <source>
        <dbReference type="EMBL" id="MBB4012172.1"/>
    </source>
</evidence>
<name>A0A840BKM2_9RHOO</name>
<feature type="chain" id="PRO_5032458989" evidence="1">
    <location>
        <begin position="22"/>
        <end position="263"/>
    </location>
</feature>
<gene>
    <name evidence="2" type="ORF">GGR36_001480</name>
</gene>
<feature type="signal peptide" evidence="1">
    <location>
        <begin position="1"/>
        <end position="21"/>
    </location>
</feature>
<dbReference type="EMBL" id="JACIET010000001">
    <property type="protein sequence ID" value="MBB4012172.1"/>
    <property type="molecule type" value="Genomic_DNA"/>
</dbReference>
<reference evidence="2 3" key="1">
    <citation type="submission" date="2020-08" db="EMBL/GenBank/DDBJ databases">
        <title>Genomic Encyclopedia of Type Strains, Phase IV (KMG-IV): sequencing the most valuable type-strain genomes for metagenomic binning, comparative biology and taxonomic classification.</title>
        <authorList>
            <person name="Goeker M."/>
        </authorList>
    </citation>
    <scope>NUCLEOTIDE SEQUENCE [LARGE SCALE GENOMIC DNA]</scope>
    <source>
        <strain evidence="2 3">DSM 106739</strain>
    </source>
</reference>
<dbReference type="Proteomes" id="UP000561045">
    <property type="component" value="Unassembled WGS sequence"/>
</dbReference>